<dbReference type="EMBL" id="CAMXCT010002506">
    <property type="protein sequence ID" value="CAI3998586.1"/>
    <property type="molecule type" value="Genomic_DNA"/>
</dbReference>
<dbReference type="EMBL" id="CAMXCT030002506">
    <property type="protein sequence ID" value="CAL4785898.1"/>
    <property type="molecule type" value="Genomic_DNA"/>
</dbReference>
<dbReference type="EMBL" id="CAMXCT020002506">
    <property type="protein sequence ID" value="CAL1151961.1"/>
    <property type="molecule type" value="Genomic_DNA"/>
</dbReference>
<keyword evidence="5" id="KW-1185">Reference proteome</keyword>
<evidence type="ECO:0000313" key="3">
    <source>
        <dbReference type="EMBL" id="CAL1151961.1"/>
    </source>
</evidence>
<feature type="repeat" description="WD" evidence="1">
    <location>
        <begin position="41"/>
        <end position="82"/>
    </location>
</feature>
<dbReference type="SMART" id="SM00320">
    <property type="entry name" value="WD40"/>
    <property type="match status" value="4"/>
</dbReference>
<reference evidence="2" key="1">
    <citation type="submission" date="2022-10" db="EMBL/GenBank/DDBJ databases">
        <authorList>
            <person name="Chen Y."/>
            <person name="Dougan E. K."/>
            <person name="Chan C."/>
            <person name="Rhodes N."/>
            <person name="Thang M."/>
        </authorList>
    </citation>
    <scope>NUCLEOTIDE SEQUENCE</scope>
</reference>
<accession>A0A9P1G3V8</accession>
<evidence type="ECO:0000256" key="1">
    <source>
        <dbReference type="PROSITE-ProRule" id="PRU00221"/>
    </source>
</evidence>
<dbReference type="InterPro" id="IPR015943">
    <property type="entry name" value="WD40/YVTN_repeat-like_dom_sf"/>
</dbReference>
<dbReference type="SUPFAM" id="SSF50978">
    <property type="entry name" value="WD40 repeat-like"/>
    <property type="match status" value="1"/>
</dbReference>
<feature type="repeat" description="WD" evidence="1">
    <location>
        <begin position="156"/>
        <end position="197"/>
    </location>
</feature>
<proteinExistence type="predicted"/>
<organism evidence="2">
    <name type="scientific">Cladocopium goreaui</name>
    <dbReference type="NCBI Taxonomy" id="2562237"/>
    <lineage>
        <taxon>Eukaryota</taxon>
        <taxon>Sar</taxon>
        <taxon>Alveolata</taxon>
        <taxon>Dinophyceae</taxon>
        <taxon>Suessiales</taxon>
        <taxon>Symbiodiniaceae</taxon>
        <taxon>Cladocopium</taxon>
    </lineage>
</organism>
<evidence type="ECO:0000313" key="4">
    <source>
        <dbReference type="EMBL" id="CAL4785898.1"/>
    </source>
</evidence>
<dbReference type="Proteomes" id="UP001152797">
    <property type="component" value="Unassembled WGS sequence"/>
</dbReference>
<sequence length="248" mass="27714">MRCASFSPDSTRIVTTSADCSVRIWQLSDKSTEAPTLVRILQGHWGWVNTAFFSLDGNLVLSAAADKTAKIWCAHTGDCLKTFEGHYVPGRRGQLMSFAPNMSTRVDTIGQNLTNRPSLLQAFAFLWVALRYVLTASSDWTAKLWKFGSGECIQTYRGHAQWVNMANFAANEEKIVTCSRDCTARLWMTQSGDCLRVFEGHKDFVMCSLVIGSAPRDRWQVRCSRRLTDASDAEKHIPGRSRMGTAAM</sequence>
<dbReference type="Gene3D" id="2.130.10.10">
    <property type="entry name" value="YVTN repeat-like/Quinoprotein amine dehydrogenase"/>
    <property type="match status" value="2"/>
</dbReference>
<dbReference type="PANTHER" id="PTHR19879">
    <property type="entry name" value="TRANSCRIPTION INITIATION FACTOR TFIID"/>
    <property type="match status" value="1"/>
</dbReference>
<dbReference type="PANTHER" id="PTHR19879:SF9">
    <property type="entry name" value="TRANSCRIPTION INITIATION FACTOR TFIID SUBUNIT 5"/>
    <property type="match status" value="1"/>
</dbReference>
<keyword evidence="1" id="KW-0853">WD repeat</keyword>
<dbReference type="InterPro" id="IPR036322">
    <property type="entry name" value="WD40_repeat_dom_sf"/>
</dbReference>
<evidence type="ECO:0000313" key="5">
    <source>
        <dbReference type="Proteomes" id="UP001152797"/>
    </source>
</evidence>
<protein>
    <submittedName>
        <fullName evidence="4">Vegetative incompatibility protein HET-E-1</fullName>
    </submittedName>
</protein>
<dbReference type="AlphaFoldDB" id="A0A9P1G3V8"/>
<dbReference type="OrthoDB" id="1068471at2759"/>
<comment type="caution">
    <text evidence="2">The sequence shown here is derived from an EMBL/GenBank/DDBJ whole genome shotgun (WGS) entry which is preliminary data.</text>
</comment>
<dbReference type="Pfam" id="PF00400">
    <property type="entry name" value="WD40"/>
    <property type="match status" value="3"/>
</dbReference>
<reference evidence="3" key="2">
    <citation type="submission" date="2024-04" db="EMBL/GenBank/DDBJ databases">
        <authorList>
            <person name="Chen Y."/>
            <person name="Shah S."/>
            <person name="Dougan E. K."/>
            <person name="Thang M."/>
            <person name="Chan C."/>
        </authorList>
    </citation>
    <scope>NUCLEOTIDE SEQUENCE [LARGE SCALE GENOMIC DNA]</scope>
</reference>
<feature type="repeat" description="WD" evidence="1">
    <location>
        <begin position="1"/>
        <end position="35"/>
    </location>
</feature>
<dbReference type="InterPro" id="IPR001680">
    <property type="entry name" value="WD40_rpt"/>
</dbReference>
<gene>
    <name evidence="2" type="ORF">C1SCF055_LOCUS24870</name>
</gene>
<evidence type="ECO:0000313" key="2">
    <source>
        <dbReference type="EMBL" id="CAI3998586.1"/>
    </source>
</evidence>
<dbReference type="PROSITE" id="PS50294">
    <property type="entry name" value="WD_REPEATS_REGION"/>
    <property type="match status" value="3"/>
</dbReference>
<dbReference type="PROSITE" id="PS50082">
    <property type="entry name" value="WD_REPEATS_2"/>
    <property type="match status" value="3"/>
</dbReference>
<name>A0A9P1G3V8_9DINO</name>